<dbReference type="GeneID" id="5889177"/>
<keyword evidence="3 9" id="KW-0547">Nucleotide-binding</keyword>
<dbReference type="KEGG" id="mbr:MONBRDRAFT_17957"/>
<keyword evidence="15" id="KW-1185">Reference proteome</keyword>
<dbReference type="FunFam" id="1.20.5.190:FF:000001">
    <property type="entry name" value="unconventional myosin-Va"/>
    <property type="match status" value="1"/>
</dbReference>
<dbReference type="Pfam" id="PF01843">
    <property type="entry name" value="DIL"/>
    <property type="match status" value="1"/>
</dbReference>
<evidence type="ECO:0000256" key="6">
    <source>
        <dbReference type="ARBA" id="ARBA00023123"/>
    </source>
</evidence>
<dbReference type="CDD" id="cd15470">
    <property type="entry name" value="Myo5_CBD"/>
    <property type="match status" value="1"/>
</dbReference>
<dbReference type="OMA" id="EIMFDDR"/>
<evidence type="ECO:0000256" key="2">
    <source>
        <dbReference type="ARBA" id="ARBA00022737"/>
    </source>
</evidence>
<feature type="binding site" evidence="9">
    <location>
        <begin position="133"/>
        <end position="140"/>
    </location>
    <ligand>
        <name>ATP</name>
        <dbReference type="ChEBI" id="CHEBI:30616"/>
    </ligand>
</feature>
<dbReference type="Gene3D" id="1.10.10.820">
    <property type="match status" value="1"/>
</dbReference>
<dbReference type="InterPro" id="IPR001609">
    <property type="entry name" value="Myosin_head_motor_dom-like"/>
</dbReference>
<dbReference type="InterPro" id="IPR000048">
    <property type="entry name" value="IQ_motif_EF-hand-BS"/>
</dbReference>
<evidence type="ECO:0000256" key="3">
    <source>
        <dbReference type="ARBA" id="ARBA00022741"/>
    </source>
</evidence>
<evidence type="ECO:0000256" key="4">
    <source>
        <dbReference type="ARBA" id="ARBA00022840"/>
    </source>
</evidence>
<organism evidence="14 15">
    <name type="scientific">Monosiga brevicollis</name>
    <name type="common">Choanoflagellate</name>
    <dbReference type="NCBI Taxonomy" id="81824"/>
    <lineage>
        <taxon>Eukaryota</taxon>
        <taxon>Choanoflagellata</taxon>
        <taxon>Craspedida</taxon>
        <taxon>Salpingoecidae</taxon>
        <taxon>Monosiga</taxon>
    </lineage>
</organism>
<dbReference type="PROSITE" id="PS51126">
    <property type="entry name" value="DILUTE"/>
    <property type="match status" value="1"/>
</dbReference>
<evidence type="ECO:0000313" key="14">
    <source>
        <dbReference type="EMBL" id="EDQ91224.1"/>
    </source>
</evidence>
<feature type="coiled-coil region" evidence="10">
    <location>
        <begin position="1144"/>
        <end position="1192"/>
    </location>
</feature>
<dbReference type="SMART" id="SM00015">
    <property type="entry name" value="IQ"/>
    <property type="match status" value="6"/>
</dbReference>
<feature type="coiled-coil region" evidence="10">
    <location>
        <begin position="898"/>
        <end position="1010"/>
    </location>
</feature>
<dbReference type="GO" id="GO:0016020">
    <property type="term" value="C:membrane"/>
    <property type="evidence" value="ECO:0000318"/>
    <property type="project" value="GO_Central"/>
</dbReference>
<comment type="similarity">
    <text evidence="1 9">Belongs to the TRAFAC class myosin-kinesin ATPase superfamily. Myosin family.</text>
</comment>
<feature type="domain" description="Myosin motor" evidence="13">
    <location>
        <begin position="39"/>
        <end position="705"/>
    </location>
</feature>
<dbReference type="Gene3D" id="1.20.5.190">
    <property type="match status" value="3"/>
</dbReference>
<dbReference type="InterPro" id="IPR036961">
    <property type="entry name" value="Kinesin_motor_dom_sf"/>
</dbReference>
<evidence type="ECO:0000313" key="15">
    <source>
        <dbReference type="Proteomes" id="UP000001357"/>
    </source>
</evidence>
<evidence type="ECO:0000256" key="8">
    <source>
        <dbReference type="ARBA" id="ARBA00023203"/>
    </source>
</evidence>
<evidence type="ECO:0000259" key="13">
    <source>
        <dbReference type="PROSITE" id="PS51456"/>
    </source>
</evidence>
<evidence type="ECO:0000256" key="11">
    <source>
        <dbReference type="SAM" id="MobiDB-lite"/>
    </source>
</evidence>
<dbReference type="EMBL" id="CH991545">
    <property type="protein sequence ID" value="EDQ91224.1"/>
    <property type="molecule type" value="Genomic_DNA"/>
</dbReference>
<dbReference type="PANTHER" id="PTHR13140:SF706">
    <property type="entry name" value="DILUTE CLASS UNCONVENTIONAL MYOSIN, ISOFORM C"/>
    <property type="match status" value="1"/>
</dbReference>
<dbReference type="PRINTS" id="PR00193">
    <property type="entry name" value="MYOSINHEAVY"/>
</dbReference>
<feature type="compositionally biased region" description="Polar residues" evidence="11">
    <location>
        <begin position="1333"/>
        <end position="1342"/>
    </location>
</feature>
<dbReference type="Pfam" id="PF00063">
    <property type="entry name" value="Myosin_head"/>
    <property type="match status" value="1"/>
</dbReference>
<dbReference type="GO" id="GO:0005737">
    <property type="term" value="C:cytoplasm"/>
    <property type="evidence" value="ECO:0000318"/>
    <property type="project" value="GO_Central"/>
</dbReference>
<dbReference type="RefSeq" id="XP_001743646.1">
    <property type="nucleotide sequence ID" value="XM_001743594.1"/>
</dbReference>
<evidence type="ECO:0000256" key="10">
    <source>
        <dbReference type="SAM" id="Coils"/>
    </source>
</evidence>
<dbReference type="GO" id="GO:0016459">
    <property type="term" value="C:myosin complex"/>
    <property type="evidence" value="ECO:0007669"/>
    <property type="project" value="UniProtKB-KW"/>
</dbReference>
<dbReference type="SMART" id="SM01132">
    <property type="entry name" value="DIL"/>
    <property type="match status" value="1"/>
</dbReference>
<dbReference type="GO" id="GO:0007015">
    <property type="term" value="P:actin filament organization"/>
    <property type="evidence" value="ECO:0000318"/>
    <property type="project" value="GO_Central"/>
</dbReference>
<feature type="region of interest" description="Actin-binding" evidence="9">
    <location>
        <begin position="585"/>
        <end position="607"/>
    </location>
</feature>
<dbReference type="SUPFAM" id="SSF52540">
    <property type="entry name" value="P-loop containing nucleoside triphosphate hydrolases"/>
    <property type="match status" value="2"/>
</dbReference>
<dbReference type="Gene3D" id="3.40.850.10">
    <property type="entry name" value="Kinesin motor domain"/>
    <property type="match status" value="1"/>
</dbReference>
<keyword evidence="5 10" id="KW-0175">Coiled coil</keyword>
<dbReference type="GO" id="GO:0000146">
    <property type="term" value="F:microfilament motor activity"/>
    <property type="evidence" value="ECO:0000318"/>
    <property type="project" value="GO_Central"/>
</dbReference>
<dbReference type="GO" id="GO:0006897">
    <property type="term" value="P:endocytosis"/>
    <property type="evidence" value="ECO:0000318"/>
    <property type="project" value="GO_Central"/>
</dbReference>
<dbReference type="eggNOG" id="KOG0160">
    <property type="taxonomic scope" value="Eukaryota"/>
</dbReference>
<dbReference type="STRING" id="81824.A9UTC5"/>
<dbReference type="Pfam" id="PF00612">
    <property type="entry name" value="IQ"/>
    <property type="match status" value="4"/>
</dbReference>
<dbReference type="GO" id="GO:0015629">
    <property type="term" value="C:actin cytoskeleton"/>
    <property type="evidence" value="ECO:0000318"/>
    <property type="project" value="GO_Central"/>
</dbReference>
<evidence type="ECO:0000256" key="9">
    <source>
        <dbReference type="PROSITE-ProRule" id="PRU00782"/>
    </source>
</evidence>
<dbReference type="PROSITE" id="PS50096">
    <property type="entry name" value="IQ"/>
    <property type="match status" value="6"/>
</dbReference>
<dbReference type="InParanoid" id="A9UTC5"/>
<dbReference type="Gene3D" id="1.20.120.720">
    <property type="entry name" value="Myosin VI head, motor domain, U50 subdomain"/>
    <property type="match status" value="1"/>
</dbReference>
<dbReference type="Gene3D" id="6.20.240.20">
    <property type="match status" value="1"/>
</dbReference>
<gene>
    <name evidence="14" type="ORF">MONBRDRAFT_17957</name>
</gene>
<sequence>MHRLTPGPIAVFLPQSLELAFKPDDVASLPPLRNPEVLVGAADLTDLSYLHEPAVLHNLHARFVERNMIYTYCGIVLVAINPYADVPLYSTEMIHAYSGRAMGELDPHIFAVAEDAFSCLARENKNQSIIVSGESGAGKTVSAKFAMRYFATVGGAQAETQIERKVLASNPVMESIGNAKTTRNDNSSRFGKYIEILFDQHNQIIGAEMRTYLLEKSRVVYQAETELNYHIFYQLCAAANEPELEALELTEADEFIFANQGGVGPPDGVDYFADFGKTKQALSLLGVSDQMQLELFSVLAAILHMGNMEVRQRSRRREDADIPETDTHLPVAARLLGVDEKQLAKWITNRKIQTGREVFIKAQTVDQAQGARDALAKHIYAHIFDWVVARINEVSHQTRQRRCIGVLDIYGFETFKVNSFEQFCINWANEKLQQQFNLHVFKLEQDEYVREAITWSFIDFYDNQPCIDLLEDKFGVLSLLDEETKLPKGSDQNWALKMYDRLTEREHFRKPRMGNETFLVKHYADLVEYTCNGFTEKNKDTIFEEHLIMLRESKLEMVQELFAEGKGRKVDIKKMTVGSQFKLSLDSLMETLNATDPHYIRCIKPNDAKQAFAFDTPRVVQQLRACGVLETIRISAAGYPSRWSYPDFCSRYALLQSGPPVSTEPREQCKSILEPLIEDTDKYQFGKTKLFFRAGQVAYLEKLRSEKMRRAMILIQSTIRGFLQRRRYQRVRTAAVALQAFGRGLLARAVALRLRQTAAAITLQRHLRGWSARQTYAKTRRAIITLQCFARGLASRRMLNERRRDVSAIRIQSCFRMWLCRKDFLRQRRAAVTLQCGWRSRTARREFSRLRTEARSVAGIKAKNTGLEKKIIELQQTMDRRIKEVTDEQVRGLDRGQLSQLGDVIAKLRAQLETAEAQASEGNKTSQADMQRLQQQNADLESALADARDALDRSNNDTLQNTSNLEAQIQTLTQELEASAGNVAAQATELDELRREAAGLRAELQEERAAHQHKIKVSAFNVQKKVKVQISWHAKFTFCATLQTCMELEERLAQSEEQLKAAEDQLLSTARVQHAGSDLALAGSDDDAKPGDQGEYIEVAPDASEATGEAATEAELRAQVAQLQAALEANTGSAKPSTGDSAETEQLRTAHAELLQKTESLEKQLVDWQAQVAAAQAQVDQLKRENKELLVSAVPSSSAALTEENSAQAADKGENMLDLAKAKTKLQESNHQLQEELDAARRQLQDMQDEAASLKQSLEDIHAEKQAILDHKNKLEQALSKKLSSSTSGPAVDGNLLQEEVRVLIDENLAMREQVETLEARLRAVESGAPGTTRPTNASSTVSSGPAHGGGGAQAAAGSADGVKTPPPAPTHLGMLKFQEKDIQRIVSALVLRMRPETAKAAPQAHLPAHLLFMCVLFADYQVNAPMLQGLLTKTMRGLKQVVTQNSTDLQMLSFWLANGYRLLTNMKQFSGDPQFQTRDDPSSMSLKNFDLMEYRRVLSDLLVQIYHTVLKHAELKLQPLTVPGMLEFDSLPGAGGAVASKRSGPAVTIGDIFAQLTAVYDALTAQKVEPRLVQSVFRQLYYGMNATMVNTLLLRKDLARLTKGMQVRYNITKIEEWAREHRMESICSVLAESVQLTQLLQCKKTAPEDAQTIFETCTDLNPLQIQKILQMYSPEEFEERVPASLLRAVSDRQLQGQGDGKLLLDTKHIYPVTFPFSPCAPRFPMLELPAEYGLDFLEKI</sequence>
<dbReference type="PROSITE" id="PS51456">
    <property type="entry name" value="MYOSIN_MOTOR"/>
    <property type="match status" value="1"/>
</dbReference>
<feature type="coiled-coil region" evidence="10">
    <location>
        <begin position="1216"/>
        <end position="1321"/>
    </location>
</feature>
<keyword evidence="2" id="KW-0677">Repeat</keyword>
<name>A9UTC5_MONBE</name>
<protein>
    <recommendedName>
        <fullName evidence="16">Myosin motor domain-containing protein</fullName>
    </recommendedName>
</protein>
<dbReference type="PANTHER" id="PTHR13140">
    <property type="entry name" value="MYOSIN"/>
    <property type="match status" value="1"/>
</dbReference>
<feature type="region of interest" description="Disordered" evidence="11">
    <location>
        <begin position="1325"/>
        <end position="1373"/>
    </location>
</feature>
<evidence type="ECO:0000256" key="7">
    <source>
        <dbReference type="ARBA" id="ARBA00023175"/>
    </source>
</evidence>
<dbReference type="Gene3D" id="1.20.58.530">
    <property type="match status" value="1"/>
</dbReference>
<keyword evidence="7 9" id="KW-0505">Motor protein</keyword>
<evidence type="ECO:0008006" key="16">
    <source>
        <dbReference type="Google" id="ProtNLM"/>
    </source>
</evidence>
<evidence type="ECO:0000256" key="1">
    <source>
        <dbReference type="ARBA" id="ARBA00008314"/>
    </source>
</evidence>
<keyword evidence="8 9" id="KW-0009">Actin-binding</keyword>
<dbReference type="CDD" id="cd01380">
    <property type="entry name" value="MYSc_Myo5"/>
    <property type="match status" value="1"/>
</dbReference>
<feature type="coiled-coil region" evidence="10">
    <location>
        <begin position="1045"/>
        <end position="1072"/>
    </location>
</feature>
<keyword evidence="4 9" id="KW-0067">ATP-binding</keyword>
<dbReference type="InterPro" id="IPR036103">
    <property type="entry name" value="MYSc_Myo5"/>
</dbReference>
<dbReference type="GO" id="GO:0051015">
    <property type="term" value="F:actin filament binding"/>
    <property type="evidence" value="ECO:0000318"/>
    <property type="project" value="GO_Central"/>
</dbReference>
<proteinExistence type="inferred from homology"/>
<evidence type="ECO:0000259" key="12">
    <source>
        <dbReference type="PROSITE" id="PS51126"/>
    </source>
</evidence>
<dbReference type="InterPro" id="IPR027417">
    <property type="entry name" value="P-loop_NTPase"/>
</dbReference>
<reference evidence="14 15" key="1">
    <citation type="journal article" date="2008" name="Nature">
        <title>The genome of the choanoflagellate Monosiga brevicollis and the origin of metazoans.</title>
        <authorList>
            <consortium name="JGI Sequencing"/>
            <person name="King N."/>
            <person name="Westbrook M.J."/>
            <person name="Young S.L."/>
            <person name="Kuo A."/>
            <person name="Abedin M."/>
            <person name="Chapman J."/>
            <person name="Fairclough S."/>
            <person name="Hellsten U."/>
            <person name="Isogai Y."/>
            <person name="Letunic I."/>
            <person name="Marr M."/>
            <person name="Pincus D."/>
            <person name="Putnam N."/>
            <person name="Rokas A."/>
            <person name="Wright K.J."/>
            <person name="Zuzow R."/>
            <person name="Dirks W."/>
            <person name="Good M."/>
            <person name="Goodstein D."/>
            <person name="Lemons D."/>
            <person name="Li W."/>
            <person name="Lyons J.B."/>
            <person name="Morris A."/>
            <person name="Nichols S."/>
            <person name="Richter D.J."/>
            <person name="Salamov A."/>
            <person name="Bork P."/>
            <person name="Lim W.A."/>
            <person name="Manning G."/>
            <person name="Miller W.T."/>
            <person name="McGinnis W."/>
            <person name="Shapiro H."/>
            <person name="Tjian R."/>
            <person name="Grigoriev I.V."/>
            <person name="Rokhsar D."/>
        </authorList>
    </citation>
    <scope>NUCLEOTIDE SEQUENCE [LARGE SCALE GENOMIC DNA]</scope>
    <source>
        <strain evidence="15">MX1 / ATCC 50154</strain>
    </source>
</reference>
<dbReference type="InterPro" id="IPR002710">
    <property type="entry name" value="Dilute_dom"/>
</dbReference>
<evidence type="ECO:0000256" key="5">
    <source>
        <dbReference type="ARBA" id="ARBA00023054"/>
    </source>
</evidence>
<accession>A9UTC5</accession>
<dbReference type="GO" id="GO:0005524">
    <property type="term" value="F:ATP binding"/>
    <property type="evidence" value="ECO:0007669"/>
    <property type="project" value="UniProtKB-UniRule"/>
</dbReference>
<dbReference type="SMART" id="SM00242">
    <property type="entry name" value="MYSc"/>
    <property type="match status" value="1"/>
</dbReference>
<dbReference type="FunCoup" id="A9UTC5">
    <property type="interactions" value="926"/>
</dbReference>
<keyword evidence="6 9" id="KW-0518">Myosin</keyword>
<dbReference type="Proteomes" id="UP000001357">
    <property type="component" value="Unassembled WGS sequence"/>
</dbReference>
<feature type="domain" description="Dilute" evidence="12">
    <location>
        <begin position="1433"/>
        <end position="1696"/>
    </location>
</feature>